<feature type="compositionally biased region" description="Polar residues" evidence="1">
    <location>
        <begin position="155"/>
        <end position="170"/>
    </location>
</feature>
<gene>
    <name evidence="2" type="ORF">WMSIL1_LOCUS9524</name>
</gene>
<accession>A0A564YU96</accession>
<evidence type="ECO:0000313" key="3">
    <source>
        <dbReference type="Proteomes" id="UP000321570"/>
    </source>
</evidence>
<sequence length="213" mass="24570">MVIFENNYSTYVNQNQQQYHWVPADPQYVQGPVQFIYPSDQQQQQQSLGIPMSNLGFQGNPMPIQTFNLMSMPLQSQVMIQSQEPTYCNQIGQPLFDQNQYIIEQPQPQVVPSNIYANPTVTQPVIENVSTNQVKNETLQDHSQLRQALQLNYNPRNKPNQLSSESTPSVGTPGKFWEREMSEEETRWAFEGINDLSYLGDAEFKRLVFSLPY</sequence>
<protein>
    <submittedName>
        <fullName evidence="2">Uncharacterized protein</fullName>
    </submittedName>
</protein>
<name>A0A564YU96_HYMDI</name>
<evidence type="ECO:0000313" key="2">
    <source>
        <dbReference type="EMBL" id="VUZ50740.1"/>
    </source>
</evidence>
<keyword evidence="3" id="KW-1185">Reference proteome</keyword>
<reference evidence="2 3" key="1">
    <citation type="submission" date="2019-07" db="EMBL/GenBank/DDBJ databases">
        <authorList>
            <person name="Jastrzebski P J."/>
            <person name="Paukszto L."/>
            <person name="Jastrzebski P J."/>
        </authorList>
    </citation>
    <scope>NUCLEOTIDE SEQUENCE [LARGE SCALE GENOMIC DNA]</scope>
    <source>
        <strain evidence="2 3">WMS-il1</strain>
    </source>
</reference>
<evidence type="ECO:0000256" key="1">
    <source>
        <dbReference type="SAM" id="MobiDB-lite"/>
    </source>
</evidence>
<proteinExistence type="predicted"/>
<dbReference type="EMBL" id="CABIJS010000388">
    <property type="protein sequence ID" value="VUZ50740.1"/>
    <property type="molecule type" value="Genomic_DNA"/>
</dbReference>
<organism evidence="2 3">
    <name type="scientific">Hymenolepis diminuta</name>
    <name type="common">Rat tapeworm</name>
    <dbReference type="NCBI Taxonomy" id="6216"/>
    <lineage>
        <taxon>Eukaryota</taxon>
        <taxon>Metazoa</taxon>
        <taxon>Spiralia</taxon>
        <taxon>Lophotrochozoa</taxon>
        <taxon>Platyhelminthes</taxon>
        <taxon>Cestoda</taxon>
        <taxon>Eucestoda</taxon>
        <taxon>Cyclophyllidea</taxon>
        <taxon>Hymenolepididae</taxon>
        <taxon>Hymenolepis</taxon>
    </lineage>
</organism>
<dbReference type="AlphaFoldDB" id="A0A564YU96"/>
<feature type="region of interest" description="Disordered" evidence="1">
    <location>
        <begin position="155"/>
        <end position="175"/>
    </location>
</feature>
<dbReference type="Proteomes" id="UP000321570">
    <property type="component" value="Unassembled WGS sequence"/>
</dbReference>